<evidence type="ECO:0000256" key="1">
    <source>
        <dbReference type="ARBA" id="ARBA00006484"/>
    </source>
</evidence>
<sequence length="262" mass="28269">MTTDPMKPIDPLKPLAGRTAIVTGSGRNLGRGMILAFAKAGANVVVNGHRDQAAIEAVADEARALGAEALTILADVSQPDEVVRMVAETVDRFGSADIAVANVGLRPRQAFLDISVEDWRRVIETNLSSAFYLARAVLPEMKKRNWGRIIHISGRDGFFTISHRAHNVTCKAGLHSLAKAIAVEFGEFNITANTIAPGKMDTVRDEKHYPGYQAAWAEAVKVMPLRRLGTAEDVGEACVYLACGGEYVTGQLLHLNGGEFVF</sequence>
<gene>
    <name evidence="3" type="ORF">EDC65_3773</name>
</gene>
<dbReference type="PRINTS" id="PR00081">
    <property type="entry name" value="GDHRDH"/>
</dbReference>
<proteinExistence type="inferred from homology"/>
<dbReference type="AlphaFoldDB" id="A0A3N1KV05"/>
<dbReference type="Proteomes" id="UP000278222">
    <property type="component" value="Unassembled WGS sequence"/>
</dbReference>
<evidence type="ECO:0000256" key="2">
    <source>
        <dbReference type="ARBA" id="ARBA00023002"/>
    </source>
</evidence>
<keyword evidence="2" id="KW-0560">Oxidoreductase</keyword>
<dbReference type="EMBL" id="RJKX01000015">
    <property type="protein sequence ID" value="ROP84421.1"/>
    <property type="molecule type" value="Genomic_DNA"/>
</dbReference>
<dbReference type="InterPro" id="IPR050259">
    <property type="entry name" value="SDR"/>
</dbReference>
<protein>
    <submittedName>
        <fullName evidence="3">3-oxoacyl-[acyl-carrier protein] reductase</fullName>
    </submittedName>
</protein>
<dbReference type="InterPro" id="IPR002347">
    <property type="entry name" value="SDR_fam"/>
</dbReference>
<comment type="caution">
    <text evidence="3">The sequence shown here is derived from an EMBL/GenBank/DDBJ whole genome shotgun (WGS) entry which is preliminary data.</text>
</comment>
<dbReference type="GO" id="GO:0016491">
    <property type="term" value="F:oxidoreductase activity"/>
    <property type="evidence" value="ECO:0007669"/>
    <property type="project" value="UniProtKB-KW"/>
</dbReference>
<evidence type="ECO:0000313" key="3">
    <source>
        <dbReference type="EMBL" id="ROP84421.1"/>
    </source>
</evidence>
<comment type="similarity">
    <text evidence="1">Belongs to the short-chain dehydrogenases/reductases (SDR) family.</text>
</comment>
<dbReference type="PANTHER" id="PTHR42879:SF2">
    <property type="entry name" value="3-OXOACYL-[ACYL-CARRIER-PROTEIN] REDUCTASE FABG"/>
    <property type="match status" value="1"/>
</dbReference>
<organism evidence="3 4">
    <name type="scientific">Stella humosa</name>
    <dbReference type="NCBI Taxonomy" id="94"/>
    <lineage>
        <taxon>Bacteria</taxon>
        <taxon>Pseudomonadati</taxon>
        <taxon>Pseudomonadota</taxon>
        <taxon>Alphaproteobacteria</taxon>
        <taxon>Rhodospirillales</taxon>
        <taxon>Stellaceae</taxon>
        <taxon>Stella</taxon>
    </lineage>
</organism>
<dbReference type="Gene3D" id="3.40.50.720">
    <property type="entry name" value="NAD(P)-binding Rossmann-like Domain"/>
    <property type="match status" value="1"/>
</dbReference>
<dbReference type="RefSeq" id="WP_170216582.1">
    <property type="nucleotide sequence ID" value="NZ_AP019700.1"/>
</dbReference>
<name>A0A3N1KV05_9PROT</name>
<accession>A0A3N1KV05</accession>
<reference evidence="3 4" key="1">
    <citation type="submission" date="2018-11" db="EMBL/GenBank/DDBJ databases">
        <title>Genomic Encyclopedia of Type Strains, Phase IV (KMG-IV): sequencing the most valuable type-strain genomes for metagenomic binning, comparative biology and taxonomic classification.</title>
        <authorList>
            <person name="Goeker M."/>
        </authorList>
    </citation>
    <scope>NUCLEOTIDE SEQUENCE [LARGE SCALE GENOMIC DNA]</scope>
    <source>
        <strain evidence="3 4">DSM 5900</strain>
    </source>
</reference>
<dbReference type="Pfam" id="PF13561">
    <property type="entry name" value="adh_short_C2"/>
    <property type="match status" value="1"/>
</dbReference>
<evidence type="ECO:0000313" key="4">
    <source>
        <dbReference type="Proteomes" id="UP000278222"/>
    </source>
</evidence>
<dbReference type="SUPFAM" id="SSF51735">
    <property type="entry name" value="NAD(P)-binding Rossmann-fold domains"/>
    <property type="match status" value="1"/>
</dbReference>
<dbReference type="PANTHER" id="PTHR42879">
    <property type="entry name" value="3-OXOACYL-(ACYL-CARRIER-PROTEIN) REDUCTASE"/>
    <property type="match status" value="1"/>
</dbReference>
<dbReference type="FunFam" id="3.40.50.720:FF:000173">
    <property type="entry name" value="3-oxoacyl-[acyl-carrier protein] reductase"/>
    <property type="match status" value="1"/>
</dbReference>
<keyword evidence="4" id="KW-1185">Reference proteome</keyword>
<dbReference type="InterPro" id="IPR036291">
    <property type="entry name" value="NAD(P)-bd_dom_sf"/>
</dbReference>